<comment type="caution">
    <text evidence="2">The sequence shown here is derived from an EMBL/GenBank/DDBJ whole genome shotgun (WGS) entry which is preliminary data.</text>
</comment>
<dbReference type="EMBL" id="NEVH01002577">
    <property type="protein sequence ID" value="PNF41885.1"/>
    <property type="molecule type" value="Genomic_DNA"/>
</dbReference>
<sequence length="211" mass="23427">MRDILGLLIHLFSLAGTDFLFPAMEQSHLLNALKLALYEDRGQLQGNLSELVNSMAENDFAEIAGDIFSKLQYIASARKALVRYRTLLSRPTPSHPLTYHSLLHQLMADVLHPDCPDLPDLTCKSTGLKDLLKSGFSLLLNRPRQQHPLDNPQLIVFILGGITAQEVKLVQDMVISSGQQTQVLVGGTRLLSPNDTVEAIFFKDPLMQQAL</sequence>
<reference evidence="2 3" key="1">
    <citation type="submission" date="2017-12" db="EMBL/GenBank/DDBJ databases">
        <title>Hemimetabolous genomes reveal molecular basis of termite eusociality.</title>
        <authorList>
            <person name="Harrison M.C."/>
            <person name="Jongepier E."/>
            <person name="Robertson H.M."/>
            <person name="Arning N."/>
            <person name="Bitard-Feildel T."/>
            <person name="Chao H."/>
            <person name="Childers C.P."/>
            <person name="Dinh H."/>
            <person name="Doddapaneni H."/>
            <person name="Dugan S."/>
            <person name="Gowin J."/>
            <person name="Greiner C."/>
            <person name="Han Y."/>
            <person name="Hu H."/>
            <person name="Hughes D.S.T."/>
            <person name="Huylmans A.-K."/>
            <person name="Kemena C."/>
            <person name="Kremer L.P.M."/>
            <person name="Lee S.L."/>
            <person name="Lopez-Ezquerra A."/>
            <person name="Mallet L."/>
            <person name="Monroy-Kuhn J.M."/>
            <person name="Moser A."/>
            <person name="Murali S.C."/>
            <person name="Muzny D.M."/>
            <person name="Otani S."/>
            <person name="Piulachs M.-D."/>
            <person name="Poelchau M."/>
            <person name="Qu J."/>
            <person name="Schaub F."/>
            <person name="Wada-Katsumata A."/>
            <person name="Worley K.C."/>
            <person name="Xie Q."/>
            <person name="Ylla G."/>
            <person name="Poulsen M."/>
            <person name="Gibbs R.A."/>
            <person name="Schal C."/>
            <person name="Richards S."/>
            <person name="Belles X."/>
            <person name="Korb J."/>
            <person name="Bornberg-Bauer E."/>
        </authorList>
    </citation>
    <scope>NUCLEOTIDE SEQUENCE [LARGE SCALE GENOMIC DNA]</scope>
    <source>
        <tissue evidence="2">Whole body</tissue>
    </source>
</reference>
<dbReference type="Gene3D" id="3.40.50.1910">
    <property type="match status" value="1"/>
</dbReference>
<accession>A0A2J7RM13</accession>
<feature type="signal peptide" evidence="1">
    <location>
        <begin position="1"/>
        <end position="19"/>
    </location>
</feature>
<gene>
    <name evidence="2" type="ORF">B7P43_G15547</name>
</gene>
<evidence type="ECO:0008006" key="4">
    <source>
        <dbReference type="Google" id="ProtNLM"/>
    </source>
</evidence>
<dbReference type="InterPro" id="IPR036045">
    <property type="entry name" value="Sec1-like_sf"/>
</dbReference>
<dbReference type="SUPFAM" id="SSF56815">
    <property type="entry name" value="Sec1/munc18-like (SM) proteins"/>
    <property type="match status" value="1"/>
</dbReference>
<evidence type="ECO:0000256" key="1">
    <source>
        <dbReference type="SAM" id="SignalP"/>
    </source>
</evidence>
<protein>
    <recommendedName>
        <fullName evidence="4">Sec1 family domain-containing protein 2</fullName>
    </recommendedName>
</protein>
<proteinExistence type="predicted"/>
<keyword evidence="3" id="KW-1185">Reference proteome</keyword>
<dbReference type="EMBL" id="NEVH01002577">
    <property type="protein sequence ID" value="PNF41884.1"/>
    <property type="molecule type" value="Genomic_DNA"/>
</dbReference>
<feature type="chain" id="PRO_5014559453" description="Sec1 family domain-containing protein 2" evidence="1">
    <location>
        <begin position="20"/>
        <end position="211"/>
    </location>
</feature>
<dbReference type="Proteomes" id="UP000235965">
    <property type="component" value="Unassembled WGS sequence"/>
</dbReference>
<dbReference type="AlphaFoldDB" id="A0A2J7RM13"/>
<dbReference type="OrthoDB" id="549905at2759"/>
<evidence type="ECO:0000313" key="3">
    <source>
        <dbReference type="Proteomes" id="UP000235965"/>
    </source>
</evidence>
<dbReference type="InterPro" id="IPR027482">
    <property type="entry name" value="Sec1-like_dom2"/>
</dbReference>
<keyword evidence="1" id="KW-0732">Signal</keyword>
<evidence type="ECO:0000313" key="2">
    <source>
        <dbReference type="EMBL" id="PNF41884.1"/>
    </source>
</evidence>
<name>A0A2J7RM13_9NEOP</name>
<organism evidence="2 3">
    <name type="scientific">Cryptotermes secundus</name>
    <dbReference type="NCBI Taxonomy" id="105785"/>
    <lineage>
        <taxon>Eukaryota</taxon>
        <taxon>Metazoa</taxon>
        <taxon>Ecdysozoa</taxon>
        <taxon>Arthropoda</taxon>
        <taxon>Hexapoda</taxon>
        <taxon>Insecta</taxon>
        <taxon>Pterygota</taxon>
        <taxon>Neoptera</taxon>
        <taxon>Polyneoptera</taxon>
        <taxon>Dictyoptera</taxon>
        <taxon>Blattodea</taxon>
        <taxon>Blattoidea</taxon>
        <taxon>Termitoidae</taxon>
        <taxon>Kalotermitidae</taxon>
        <taxon>Cryptotermitinae</taxon>
        <taxon>Cryptotermes</taxon>
    </lineage>
</organism>